<accession>A0A183UIU8</accession>
<feature type="region of interest" description="Disordered" evidence="2">
    <location>
        <begin position="44"/>
        <end position="148"/>
    </location>
</feature>
<dbReference type="GO" id="GO:0005634">
    <property type="term" value="C:nucleus"/>
    <property type="evidence" value="ECO:0007669"/>
    <property type="project" value="TreeGrafter"/>
</dbReference>
<dbReference type="AlphaFoldDB" id="A0A183UIU8"/>
<feature type="compositionally biased region" description="Basic and acidic residues" evidence="2">
    <location>
        <begin position="119"/>
        <end position="128"/>
    </location>
</feature>
<evidence type="ECO:0000256" key="1">
    <source>
        <dbReference type="SAM" id="Coils"/>
    </source>
</evidence>
<dbReference type="EMBL" id="UYWY01019902">
    <property type="protein sequence ID" value="VDM39739.1"/>
    <property type="molecule type" value="Genomic_DNA"/>
</dbReference>
<evidence type="ECO:0000313" key="5">
    <source>
        <dbReference type="WBParaSite" id="TCNE_0000841801-mRNA-1"/>
    </source>
</evidence>
<proteinExistence type="predicted"/>
<sequence>MERLQPLEKLDKDYYLGEQAGWYSDGENHDSESSNDELQEQISKLAGVRRCKHKSGQGSGRERRTKDEFESDMDDELDERLVAHASQFMQAQNNALGSSRSEGNSVSAEISRPPKKSVSFKDEPKTCEMDETSGEEISKRKRTSKSAFDDTNNLLRRAVDRAREEAEQEVEFYDANEDDDNEQWVKEHRRRLGLFSDEPKGLRANGSTQKERDDDTDAVLSCPSCMTLLSRQCQRHEIYRDQYRAMFVENCKVMTEETIFMPETGRKRRRAARKCATAPKPNTVVGASEATTLRREDLFHPVQCAICATAVGVYDVDEVYHFFNVLTGYA</sequence>
<protein>
    <submittedName>
        <fullName evidence="5">E2F-associated phosphoprotein</fullName>
    </submittedName>
</protein>
<evidence type="ECO:0000256" key="2">
    <source>
        <dbReference type="SAM" id="MobiDB-lite"/>
    </source>
</evidence>
<organism evidence="4 5">
    <name type="scientific">Toxocara canis</name>
    <name type="common">Canine roundworm</name>
    <dbReference type="NCBI Taxonomy" id="6265"/>
    <lineage>
        <taxon>Eukaryota</taxon>
        <taxon>Metazoa</taxon>
        <taxon>Ecdysozoa</taxon>
        <taxon>Nematoda</taxon>
        <taxon>Chromadorea</taxon>
        <taxon>Rhabditida</taxon>
        <taxon>Spirurina</taxon>
        <taxon>Ascaridomorpha</taxon>
        <taxon>Ascaridoidea</taxon>
        <taxon>Toxocaridae</taxon>
        <taxon>Toxocara</taxon>
    </lineage>
</organism>
<feature type="region of interest" description="Disordered" evidence="2">
    <location>
        <begin position="197"/>
        <end position="216"/>
    </location>
</feature>
<gene>
    <name evidence="3" type="ORF">TCNE_LOCUS8418</name>
</gene>
<dbReference type="Proteomes" id="UP000050794">
    <property type="component" value="Unassembled WGS sequence"/>
</dbReference>
<feature type="compositionally biased region" description="Polar residues" evidence="2">
    <location>
        <begin position="87"/>
        <end position="108"/>
    </location>
</feature>
<keyword evidence="1" id="KW-0175">Coiled coil</keyword>
<dbReference type="PANTHER" id="PTHR15967:SF0">
    <property type="entry name" value="E2F-ASSOCIATED PHOSPHOPROTEIN"/>
    <property type="match status" value="1"/>
</dbReference>
<evidence type="ECO:0000313" key="3">
    <source>
        <dbReference type="EMBL" id="VDM39739.1"/>
    </source>
</evidence>
<dbReference type="WBParaSite" id="TCNE_0000841801-mRNA-1">
    <property type="protein sequence ID" value="TCNE_0000841801-mRNA-1"/>
    <property type="gene ID" value="TCNE_0000841801"/>
</dbReference>
<reference evidence="3 4" key="2">
    <citation type="submission" date="2018-11" db="EMBL/GenBank/DDBJ databases">
        <authorList>
            <consortium name="Pathogen Informatics"/>
        </authorList>
    </citation>
    <scope>NUCLEOTIDE SEQUENCE [LARGE SCALE GENOMIC DNA]</scope>
</reference>
<keyword evidence="4" id="KW-1185">Reference proteome</keyword>
<dbReference type="Pfam" id="PF10238">
    <property type="entry name" value="Eapp_C"/>
    <property type="match status" value="1"/>
</dbReference>
<name>A0A183UIU8_TOXCA</name>
<evidence type="ECO:0000313" key="4">
    <source>
        <dbReference type="Proteomes" id="UP000050794"/>
    </source>
</evidence>
<feature type="compositionally biased region" description="Acidic residues" evidence="2">
    <location>
        <begin position="69"/>
        <end position="78"/>
    </location>
</feature>
<feature type="coiled-coil region" evidence="1">
    <location>
        <begin position="156"/>
        <end position="183"/>
    </location>
</feature>
<dbReference type="InterPro" id="IPR019370">
    <property type="entry name" value="E2F-assoc_phosphoprotein"/>
</dbReference>
<dbReference type="PANTHER" id="PTHR15967">
    <property type="entry name" value="E2F-ASSOCIATED PHOSPHOPROTEIN"/>
    <property type="match status" value="1"/>
</dbReference>
<reference evidence="5" key="1">
    <citation type="submission" date="2016-06" db="UniProtKB">
        <authorList>
            <consortium name="WormBaseParasite"/>
        </authorList>
    </citation>
    <scope>IDENTIFICATION</scope>
</reference>